<dbReference type="InterPro" id="IPR009001">
    <property type="entry name" value="Transl_elong_EF1A/Init_IF2_C"/>
</dbReference>
<evidence type="ECO:0000256" key="2">
    <source>
        <dbReference type="ARBA" id="ARBA00007249"/>
    </source>
</evidence>
<dbReference type="OrthoDB" id="342024at2759"/>
<evidence type="ECO:0000256" key="1">
    <source>
        <dbReference type="ARBA" id="ARBA00004496"/>
    </source>
</evidence>
<feature type="compositionally biased region" description="Low complexity" evidence="12">
    <location>
        <begin position="164"/>
        <end position="206"/>
    </location>
</feature>
<dbReference type="GO" id="GO:0005829">
    <property type="term" value="C:cytosol"/>
    <property type="evidence" value="ECO:0007669"/>
    <property type="project" value="GOC"/>
</dbReference>
<dbReference type="AlphaFoldDB" id="A0A074S930"/>
<evidence type="ECO:0000256" key="7">
    <source>
        <dbReference type="ARBA" id="ARBA00022917"/>
    </source>
</evidence>
<keyword evidence="3" id="KW-0963">Cytoplasm</keyword>
<comment type="subunit">
    <text evidence="10">Component of the Dom34-Hbs1 complex, also named Pelota-HBS1L complex, composed of dom34 and hbs1.</text>
</comment>
<evidence type="ECO:0000259" key="13">
    <source>
        <dbReference type="PROSITE" id="PS51722"/>
    </source>
</evidence>
<proteinExistence type="inferred from homology"/>
<dbReference type="CDD" id="cd04093">
    <property type="entry name" value="HBS1_C_III"/>
    <property type="match status" value="1"/>
</dbReference>
<feature type="region of interest" description="Disordered" evidence="12">
    <location>
        <begin position="113"/>
        <end position="139"/>
    </location>
</feature>
<evidence type="ECO:0000256" key="8">
    <source>
        <dbReference type="ARBA" id="ARBA00023134"/>
    </source>
</evidence>
<evidence type="ECO:0000313" key="15">
    <source>
        <dbReference type="Proteomes" id="UP000027456"/>
    </source>
</evidence>
<dbReference type="CDD" id="cd16267">
    <property type="entry name" value="HBS1-like_II"/>
    <property type="match status" value="1"/>
</dbReference>
<feature type="region of interest" description="Disordered" evidence="12">
    <location>
        <begin position="308"/>
        <end position="382"/>
    </location>
</feature>
<dbReference type="STRING" id="1423351.A0A074S930"/>
<dbReference type="HOGENOM" id="CLU_007265_3_2_1"/>
<keyword evidence="8" id="KW-0342">GTP-binding</keyword>
<dbReference type="GO" id="GO:0005525">
    <property type="term" value="F:GTP binding"/>
    <property type="evidence" value="ECO:0007669"/>
    <property type="project" value="UniProtKB-KW"/>
</dbReference>
<name>A0A074S930_9AGAM</name>
<gene>
    <name evidence="14" type="ORF">V565_021830</name>
</gene>
<comment type="caution">
    <text evidence="14">The sequence shown here is derived from an EMBL/GenBank/DDBJ whole genome shotgun (WGS) entry which is preliminary data.</text>
</comment>
<keyword evidence="7" id="KW-0648">Protein biosynthesis</keyword>
<feature type="region of interest" description="Disordered" evidence="12">
    <location>
        <begin position="1"/>
        <end position="37"/>
    </location>
</feature>
<dbReference type="InterPro" id="IPR015033">
    <property type="entry name" value="HBS1-like_N"/>
</dbReference>
<reference evidence="14 15" key="1">
    <citation type="submission" date="2013-12" db="EMBL/GenBank/DDBJ databases">
        <authorList>
            <person name="Cubeta M."/>
            <person name="Pakala S."/>
            <person name="Fedorova N."/>
            <person name="Thomas E."/>
            <person name="Dean R."/>
            <person name="Jabaji S."/>
            <person name="Neate S."/>
            <person name="Toda T."/>
            <person name="Tavantzis S."/>
            <person name="Vilgalys R."/>
            <person name="Bharathan N."/>
            <person name="Pakala S."/>
            <person name="Losada L.S."/>
            <person name="Zafar N."/>
            <person name="Nierman W."/>
        </authorList>
    </citation>
    <scope>NUCLEOTIDE SEQUENCE [LARGE SCALE GENOMIC DNA]</scope>
    <source>
        <strain evidence="14 15">123E</strain>
    </source>
</reference>
<evidence type="ECO:0000256" key="12">
    <source>
        <dbReference type="SAM" id="MobiDB-lite"/>
    </source>
</evidence>
<comment type="subcellular location">
    <subcellularLocation>
        <location evidence="1">Cytoplasm</location>
    </subcellularLocation>
</comment>
<evidence type="ECO:0000256" key="10">
    <source>
        <dbReference type="ARBA" id="ARBA00063537"/>
    </source>
</evidence>
<dbReference type="InterPro" id="IPR050100">
    <property type="entry name" value="TRAFAC_GTPase_members"/>
</dbReference>
<dbReference type="InterPro" id="IPR027417">
    <property type="entry name" value="P-loop_NTPase"/>
</dbReference>
<accession>A0A074S930</accession>
<evidence type="ECO:0000256" key="4">
    <source>
        <dbReference type="ARBA" id="ARBA00022741"/>
    </source>
</evidence>
<dbReference type="Pfam" id="PF22594">
    <property type="entry name" value="GTP-eEF1A_C"/>
    <property type="match status" value="1"/>
</dbReference>
<dbReference type="PANTHER" id="PTHR23115">
    <property type="entry name" value="TRANSLATION FACTOR"/>
    <property type="match status" value="1"/>
</dbReference>
<dbReference type="Pfam" id="PF00009">
    <property type="entry name" value="GTP_EFTU"/>
    <property type="match status" value="1"/>
</dbReference>
<feature type="region of interest" description="Disordered" evidence="12">
    <location>
        <begin position="164"/>
        <end position="277"/>
    </location>
</feature>
<dbReference type="Pfam" id="PF08938">
    <property type="entry name" value="HBS1_N"/>
    <property type="match status" value="1"/>
</dbReference>
<keyword evidence="4" id="KW-0547">Nucleotide-binding</keyword>
<dbReference type="FunFam" id="2.40.30.10:FF:000020">
    <property type="entry name" value="Translation elongation factor EF-1"/>
    <property type="match status" value="1"/>
</dbReference>
<evidence type="ECO:0000256" key="3">
    <source>
        <dbReference type="ARBA" id="ARBA00022490"/>
    </source>
</evidence>
<dbReference type="Proteomes" id="UP000027456">
    <property type="component" value="Unassembled WGS sequence"/>
</dbReference>
<dbReference type="InterPro" id="IPR000795">
    <property type="entry name" value="T_Tr_GTP-bd_dom"/>
</dbReference>
<dbReference type="GO" id="GO:0003924">
    <property type="term" value="F:GTPase activity"/>
    <property type="evidence" value="ECO:0007669"/>
    <property type="project" value="InterPro"/>
</dbReference>
<dbReference type="InterPro" id="IPR009000">
    <property type="entry name" value="Transl_B-barrel_sf"/>
</dbReference>
<keyword evidence="15" id="KW-1185">Reference proteome</keyword>
<feature type="compositionally biased region" description="Acidic residues" evidence="12">
    <location>
        <begin position="16"/>
        <end position="32"/>
    </location>
</feature>
<feature type="domain" description="Tr-type G" evidence="13">
    <location>
        <begin position="433"/>
        <end position="662"/>
    </location>
</feature>
<dbReference type="FunFam" id="3.40.50.300:FF:000204">
    <property type="entry name" value="Translation elongation factor Tu"/>
    <property type="match status" value="1"/>
</dbReference>
<keyword evidence="6" id="KW-0810">Translation regulation</keyword>
<dbReference type="PROSITE" id="PS51722">
    <property type="entry name" value="G_TR_2"/>
    <property type="match status" value="1"/>
</dbReference>
<dbReference type="FunFam" id="2.40.30.10:FF:000070">
    <property type="entry name" value="Translation elongation factor EF-1 subunit"/>
    <property type="match status" value="1"/>
</dbReference>
<evidence type="ECO:0000256" key="5">
    <source>
        <dbReference type="ARBA" id="ARBA00022801"/>
    </source>
</evidence>
<dbReference type="GO" id="GO:0002184">
    <property type="term" value="P:cytoplasmic translational termination"/>
    <property type="evidence" value="ECO:0007669"/>
    <property type="project" value="UniProtKB-ARBA"/>
</dbReference>
<organism evidence="14 15">
    <name type="scientific">Rhizoctonia solani 123E</name>
    <dbReference type="NCBI Taxonomy" id="1423351"/>
    <lineage>
        <taxon>Eukaryota</taxon>
        <taxon>Fungi</taxon>
        <taxon>Dikarya</taxon>
        <taxon>Basidiomycota</taxon>
        <taxon>Agaricomycotina</taxon>
        <taxon>Agaricomycetes</taxon>
        <taxon>Cantharellales</taxon>
        <taxon>Ceratobasidiaceae</taxon>
        <taxon>Rhizoctonia</taxon>
    </lineage>
</organism>
<keyword evidence="5" id="KW-0378">Hydrolase</keyword>
<evidence type="ECO:0000256" key="11">
    <source>
        <dbReference type="ARBA" id="ARBA00074866"/>
    </source>
</evidence>
<dbReference type="PRINTS" id="PR00315">
    <property type="entry name" value="ELONGATNFCT"/>
</dbReference>
<evidence type="ECO:0000313" key="14">
    <source>
        <dbReference type="EMBL" id="KEP54105.1"/>
    </source>
</evidence>
<dbReference type="Gene3D" id="2.40.30.10">
    <property type="entry name" value="Translation factors"/>
    <property type="match status" value="2"/>
</dbReference>
<dbReference type="CDD" id="cd01883">
    <property type="entry name" value="EF1_alpha"/>
    <property type="match status" value="1"/>
</dbReference>
<protein>
    <recommendedName>
        <fullName evidence="11">Elongation factor 1 alpha-like protein</fullName>
    </recommendedName>
</protein>
<feature type="compositionally biased region" description="Polar residues" evidence="12">
    <location>
        <begin position="362"/>
        <end position="371"/>
    </location>
</feature>
<dbReference type="GO" id="GO:0006417">
    <property type="term" value="P:regulation of translation"/>
    <property type="evidence" value="ECO:0007669"/>
    <property type="project" value="UniProtKB-KW"/>
</dbReference>
<dbReference type="SUPFAM" id="SSF50465">
    <property type="entry name" value="EF-Tu/eEF-1alpha/eIF2-gamma C-terminal domain"/>
    <property type="match status" value="1"/>
</dbReference>
<dbReference type="GO" id="GO:1990533">
    <property type="term" value="C:Dom34-Hbs1 complex"/>
    <property type="evidence" value="ECO:0007669"/>
    <property type="project" value="UniProtKB-ARBA"/>
</dbReference>
<evidence type="ECO:0000256" key="6">
    <source>
        <dbReference type="ARBA" id="ARBA00022845"/>
    </source>
</evidence>
<comment type="similarity">
    <text evidence="2">Belongs to the TRAFAC class translation factor GTPase superfamily. Classic translation factor GTPase family. EF-Tu/EF-1A subfamily.</text>
</comment>
<evidence type="ECO:0000256" key="9">
    <source>
        <dbReference type="ARBA" id="ARBA00049117"/>
    </source>
</evidence>
<feature type="compositionally biased region" description="Polar residues" evidence="12">
    <location>
        <begin position="308"/>
        <end position="320"/>
    </location>
</feature>
<dbReference type="EMBL" id="AZST01000038">
    <property type="protein sequence ID" value="KEP54105.1"/>
    <property type="molecule type" value="Genomic_DNA"/>
</dbReference>
<dbReference type="SUPFAM" id="SSF50447">
    <property type="entry name" value="Translation proteins"/>
    <property type="match status" value="1"/>
</dbReference>
<dbReference type="Gene3D" id="3.40.50.300">
    <property type="entry name" value="P-loop containing nucleotide triphosphate hydrolases"/>
    <property type="match status" value="1"/>
</dbReference>
<sequence>MSRHRDVRNMNIHDELAEDEVSDTHDEDEDMTDEQKDQMATGLAQVHSVLGSNDESGIDDKQIKNALWDSYFDVEGTITWLLDQRAKQAAAAAKKVPDRDESLQAPLSALGRLALQRRQPGSSSATSTSDKPSGLASLAKGLSKKSLNVGTPPVVNQSPVVASTLTSTPTNLPPKISKLSALAQKSASLRASSVAKPSAPQTTTSSGPPPSKLALRIKAQKDAQEAAARPQPEINAHEPESNVPSSGPEFELFGNLRPGNAHPETNPQATFPHELRTGPSLFGNILASKRDTTDMAASLAQIYSGITSGPSSAFKFNTPSPDEMLDLGNDFTPAHKARAPPGLKKVNPNKQPPSNKAAPKITPTQRPSGSKKQPERESTAQNASVLEMDLAGLNLAQAQEQPPEEAPPKVTIARERILEEARKEATSGDVDGRKRLSLVVIGHVDAGKSTLMGRLLYECGQVEEKRRREHERASEKAGKASFSWAWELDAGAEERERGITMDIAQSVLPTEHRIISILDAPGHKDFVPNMISGASQADCALLVVDAATGAFEKGFEGGGQTREHIGVVRSLGVRNIVVAVNKMDMVDYKKSRFDEIQATLITFLVQAGFNTSRIAFVPCAGVSGVNLTKSEEPALQSWWNGKPIVDYLDQLEPPVRDFDTPLRVPISNVFKGVTSSGVGISGRISGGIVQVGEKVRVVPGDETAVIKSIEKDDASVQWAAAGSNVTIYLASIDPIHLSIGSVLSSTSDVVPLASSFNAQIIVFDIQLPIIGGSSVELFHHSREVPASISKLIETVDRATGAVIKRNPRVLPKSSSAKVTISLRAPSGPSARPTSIPLEPFSANKEMGRILLRRGGETIAAGIVTEIFS</sequence>
<comment type="catalytic activity">
    <reaction evidence="9">
        <text>GTP + H2O = GDP + phosphate + H(+)</text>
        <dbReference type="Rhea" id="RHEA:19669"/>
        <dbReference type="ChEBI" id="CHEBI:15377"/>
        <dbReference type="ChEBI" id="CHEBI:15378"/>
        <dbReference type="ChEBI" id="CHEBI:37565"/>
        <dbReference type="ChEBI" id="CHEBI:43474"/>
        <dbReference type="ChEBI" id="CHEBI:58189"/>
    </reaction>
    <physiologicalReaction direction="left-to-right" evidence="9">
        <dbReference type="Rhea" id="RHEA:19670"/>
    </physiologicalReaction>
</comment>
<dbReference type="SUPFAM" id="SSF52540">
    <property type="entry name" value="P-loop containing nucleoside triphosphate hydrolases"/>
    <property type="match status" value="1"/>
</dbReference>
<dbReference type="InterPro" id="IPR054696">
    <property type="entry name" value="GTP-eEF1A_C"/>
</dbReference>